<organism evidence="20">
    <name type="scientific">Thrips imaginis</name>
    <name type="common">Plague thrips</name>
    <dbReference type="NCBI Taxonomy" id="159957"/>
    <lineage>
        <taxon>Eukaryota</taxon>
        <taxon>Metazoa</taxon>
        <taxon>Ecdysozoa</taxon>
        <taxon>Arthropoda</taxon>
        <taxon>Hexapoda</taxon>
        <taxon>Insecta</taxon>
        <taxon>Pterygota</taxon>
        <taxon>Neoptera</taxon>
        <taxon>Paraneoptera</taxon>
        <taxon>Thysanoptera</taxon>
        <taxon>Terebrantia</taxon>
        <taxon>Thripoidea</taxon>
        <taxon>Thripidae</taxon>
        <taxon>Thrips</taxon>
    </lineage>
</organism>
<evidence type="ECO:0000256" key="13">
    <source>
        <dbReference type="ARBA" id="ARBA00023027"/>
    </source>
</evidence>
<dbReference type="InterPro" id="IPR050175">
    <property type="entry name" value="Complex_I_Subunit_2"/>
</dbReference>
<feature type="domain" description="NADH:quinone oxidoreductase/Mrp antiporter transmembrane" evidence="19">
    <location>
        <begin position="26"/>
        <end position="274"/>
    </location>
</feature>
<keyword evidence="13 18" id="KW-0520">NAD</keyword>
<keyword evidence="15 18" id="KW-0496">Mitochondrion</keyword>
<dbReference type="InterPro" id="IPR003917">
    <property type="entry name" value="NADH_UbQ_OxRdtase_chain2"/>
</dbReference>
<dbReference type="InterPro" id="IPR001750">
    <property type="entry name" value="ND/Mrp_TM"/>
</dbReference>
<dbReference type="GO" id="GO:0006120">
    <property type="term" value="P:mitochondrial electron transport, NADH to ubiquinone"/>
    <property type="evidence" value="ECO:0007669"/>
    <property type="project" value="InterPro"/>
</dbReference>
<keyword evidence="8 18" id="KW-0812">Transmembrane</keyword>
<keyword evidence="11 18" id="KW-0249">Electron transport</keyword>
<evidence type="ECO:0000256" key="3">
    <source>
        <dbReference type="ARBA" id="ARBA00007012"/>
    </source>
</evidence>
<evidence type="ECO:0000256" key="1">
    <source>
        <dbReference type="ARBA" id="ARBA00003257"/>
    </source>
</evidence>
<keyword evidence="14 18" id="KW-0830">Ubiquinone</keyword>
<evidence type="ECO:0000256" key="2">
    <source>
        <dbReference type="ARBA" id="ARBA00004448"/>
    </source>
</evidence>
<gene>
    <name evidence="20" type="primary">nad2</name>
</gene>
<comment type="function">
    <text evidence="1">Core subunit of the mitochondrial membrane respiratory chain NADH dehydrogenase (Complex I) that is believed to belong to the minimal assembly required for catalysis. Complex I functions in the transfer of electrons from NADH to the respiratory chain. The immediate electron acceptor for the enzyme is believed to be ubiquinone.</text>
</comment>
<evidence type="ECO:0000256" key="10">
    <source>
        <dbReference type="ARBA" id="ARBA00022967"/>
    </source>
</evidence>
<accession>Q8HQ05</accession>
<keyword evidence="16 18" id="KW-0472">Membrane</keyword>
<feature type="transmembrane region" description="Helical" evidence="18">
    <location>
        <begin position="12"/>
        <end position="33"/>
    </location>
</feature>
<feature type="transmembrane region" description="Helical" evidence="18">
    <location>
        <begin position="60"/>
        <end position="79"/>
    </location>
</feature>
<evidence type="ECO:0000256" key="17">
    <source>
        <dbReference type="ARBA" id="ARBA00049551"/>
    </source>
</evidence>
<keyword evidence="12 18" id="KW-1133">Transmembrane helix</keyword>
<evidence type="ECO:0000256" key="9">
    <source>
        <dbReference type="ARBA" id="ARBA00022792"/>
    </source>
</evidence>
<feature type="transmembrane region" description="Helical" evidence="18">
    <location>
        <begin position="230"/>
        <end position="252"/>
    </location>
</feature>
<evidence type="ECO:0000256" key="12">
    <source>
        <dbReference type="ARBA" id="ARBA00022989"/>
    </source>
</evidence>
<comment type="similarity">
    <text evidence="3 18">Belongs to the complex I subunit 2 family.</text>
</comment>
<comment type="catalytic activity">
    <reaction evidence="17 18">
        <text>a ubiquinone + NADH + 5 H(+)(in) = a ubiquinol + NAD(+) + 4 H(+)(out)</text>
        <dbReference type="Rhea" id="RHEA:29091"/>
        <dbReference type="Rhea" id="RHEA-COMP:9565"/>
        <dbReference type="Rhea" id="RHEA-COMP:9566"/>
        <dbReference type="ChEBI" id="CHEBI:15378"/>
        <dbReference type="ChEBI" id="CHEBI:16389"/>
        <dbReference type="ChEBI" id="CHEBI:17976"/>
        <dbReference type="ChEBI" id="CHEBI:57540"/>
        <dbReference type="ChEBI" id="CHEBI:57945"/>
        <dbReference type="EC" id="7.1.1.2"/>
    </reaction>
</comment>
<evidence type="ECO:0000256" key="11">
    <source>
        <dbReference type="ARBA" id="ARBA00022982"/>
    </source>
</evidence>
<evidence type="ECO:0000259" key="19">
    <source>
        <dbReference type="Pfam" id="PF00361"/>
    </source>
</evidence>
<evidence type="ECO:0000256" key="6">
    <source>
        <dbReference type="ARBA" id="ARBA00022448"/>
    </source>
</evidence>
<comment type="function">
    <text evidence="18">Core subunit of the mitochondrial membrane respiratory chain NADH dehydrogenase (Complex I) which catalyzes electron transfer from NADH through the respiratory chain, using ubiquinone as an electron acceptor. Essential for the catalytic activity and assembly of complex I.</text>
</comment>
<evidence type="ECO:0000256" key="4">
    <source>
        <dbReference type="ARBA" id="ARBA00012944"/>
    </source>
</evidence>
<keyword evidence="6" id="KW-0813">Transport</keyword>
<evidence type="ECO:0000256" key="8">
    <source>
        <dbReference type="ARBA" id="ARBA00022692"/>
    </source>
</evidence>
<dbReference type="PANTHER" id="PTHR46552:SF1">
    <property type="entry name" value="NADH-UBIQUINONE OXIDOREDUCTASE CHAIN 2"/>
    <property type="match status" value="1"/>
</dbReference>
<dbReference type="EMBL" id="AF335993">
    <property type="protein sequence ID" value="AAN64183.1"/>
    <property type="molecule type" value="Genomic_DNA"/>
</dbReference>
<proteinExistence type="inferred from homology"/>
<dbReference type="GO" id="GO:0008137">
    <property type="term" value="F:NADH dehydrogenase (ubiquinone) activity"/>
    <property type="evidence" value="ECO:0007669"/>
    <property type="project" value="UniProtKB-EC"/>
</dbReference>
<feature type="transmembrane region" description="Helical" evidence="18">
    <location>
        <begin position="121"/>
        <end position="139"/>
    </location>
</feature>
<comment type="subcellular location">
    <subcellularLocation>
        <location evidence="2 18">Mitochondrion inner membrane</location>
        <topology evidence="2 18">Multi-pass membrane protein</topology>
    </subcellularLocation>
</comment>
<dbReference type="EC" id="7.1.1.2" evidence="4 18"/>
<dbReference type="PRINTS" id="PR01436">
    <property type="entry name" value="NADHDHGNASE2"/>
</dbReference>
<reference evidence="20" key="2">
    <citation type="journal article" date="2003" name="Mol. Biol. Evol.">
        <title>The highly rearranged mitochondrial genome of the plague thrips, Thrips imaginis (Insecta: Thysanoptera): convergence of two novel gene boundaries and an extraordinary arrangement of rRNA genes.</title>
        <authorList>
            <person name="Shao R."/>
            <person name="Barker S.C."/>
        </authorList>
    </citation>
    <scope>NUCLEOTIDE SEQUENCE</scope>
</reference>
<feature type="transmembrane region" description="Helical" evidence="18">
    <location>
        <begin position="91"/>
        <end position="109"/>
    </location>
</feature>
<feature type="transmembrane region" description="Helical" evidence="18">
    <location>
        <begin position="264"/>
        <end position="285"/>
    </location>
</feature>
<evidence type="ECO:0000256" key="15">
    <source>
        <dbReference type="ARBA" id="ARBA00023128"/>
    </source>
</evidence>
<dbReference type="PANTHER" id="PTHR46552">
    <property type="entry name" value="NADH-UBIQUINONE OXIDOREDUCTASE CHAIN 2"/>
    <property type="match status" value="1"/>
</dbReference>
<sequence>MKNLFFIQKNLFIISLISSMMICLSSNSFMSMWMSMEINLFSFIPLISSNQKIMSEKSTMLYFLIQSISSSIFLISFSMNLENLKSMMTTMMILAIFMKLGMFPFHFWMISIIEGMEWEQAFILMTLQKIIPIMILSFMTQQKMIIMFWILNSLIACISGLTMFSTRKILGFSSINHLSIMLMAMILSKKIFKAYFIIYSFMTFSATKMMKTTNLNFLFQSFTEMKKNKANNFTFLLIFLSMAGVPPLLGFMPKMLTLMAMLKSEMFLTITLILIFNTLSTFFYLRMSMNNLLMNSNFSKTKLKTKELKLPLYLIFSPMLFLSF</sequence>
<dbReference type="AlphaFoldDB" id="Q8HQ05"/>
<protein>
    <recommendedName>
        <fullName evidence="5 18">NADH-ubiquinone oxidoreductase chain 2</fullName>
        <ecNumber evidence="4 18">7.1.1.2</ecNumber>
    </recommendedName>
</protein>
<feature type="transmembrane region" description="Helical" evidence="18">
    <location>
        <begin position="146"/>
        <end position="163"/>
    </location>
</feature>
<evidence type="ECO:0000313" key="20">
    <source>
        <dbReference type="EMBL" id="AAN64183.1"/>
    </source>
</evidence>
<evidence type="ECO:0000256" key="5">
    <source>
        <dbReference type="ARBA" id="ARBA00021008"/>
    </source>
</evidence>
<keyword evidence="7 18" id="KW-0679">Respiratory chain</keyword>
<geneLocation type="mitochondrion" evidence="20"/>
<evidence type="ECO:0000256" key="14">
    <source>
        <dbReference type="ARBA" id="ARBA00023075"/>
    </source>
</evidence>
<evidence type="ECO:0000256" key="16">
    <source>
        <dbReference type="ARBA" id="ARBA00023136"/>
    </source>
</evidence>
<evidence type="ECO:0000256" key="7">
    <source>
        <dbReference type="ARBA" id="ARBA00022660"/>
    </source>
</evidence>
<dbReference type="Pfam" id="PF00361">
    <property type="entry name" value="Proton_antipo_M"/>
    <property type="match status" value="1"/>
</dbReference>
<keyword evidence="10 18" id="KW-1278">Translocase</keyword>
<evidence type="ECO:0000256" key="18">
    <source>
        <dbReference type="RuleBase" id="RU003403"/>
    </source>
</evidence>
<reference evidence="20" key="1">
    <citation type="journal article" date="2001" name="Mol. Biol. Evol.">
        <title>Increased rate of gene rearrangement in the mitochondrial genomes of three orders of hemipteroid insects.</title>
        <authorList>
            <person name="Shao R."/>
            <person name="Campbell N.J."/>
            <person name="Schmidt E.R."/>
            <person name="Barker S.C."/>
        </authorList>
    </citation>
    <scope>NUCLEOTIDE SEQUENCE</scope>
</reference>
<keyword evidence="9 18" id="KW-0999">Mitochondrion inner membrane</keyword>
<name>Q8HQ05_THRIM</name>
<dbReference type="GO" id="GO:0005743">
    <property type="term" value="C:mitochondrial inner membrane"/>
    <property type="evidence" value="ECO:0007669"/>
    <property type="project" value="UniProtKB-SubCell"/>
</dbReference>